<name>A0AAE0A071_9ROSI</name>
<dbReference type="SUPFAM" id="SSF51735">
    <property type="entry name" value="NAD(P)-binding Rossmann-fold domains"/>
    <property type="match status" value="1"/>
</dbReference>
<dbReference type="EMBL" id="JANJYJ010000007">
    <property type="protein sequence ID" value="KAK3198014.1"/>
    <property type="molecule type" value="Genomic_DNA"/>
</dbReference>
<evidence type="ECO:0000313" key="4">
    <source>
        <dbReference type="Proteomes" id="UP001281410"/>
    </source>
</evidence>
<comment type="similarity">
    <text evidence="1">Belongs to the short-chain dehydrogenases/reductases (SDR) family.</text>
</comment>
<protein>
    <submittedName>
        <fullName evidence="3">Uncharacterized protein</fullName>
    </submittedName>
</protein>
<dbReference type="PANTHER" id="PTHR48107:SF12">
    <property type="entry name" value="NAD DEPENDENT EPIMERASE_DEHYDRATASE FAMILY PROTEIN, EXPRESSED"/>
    <property type="match status" value="1"/>
</dbReference>
<dbReference type="InterPro" id="IPR036291">
    <property type="entry name" value="NAD(P)-bd_dom_sf"/>
</dbReference>
<reference evidence="3" key="1">
    <citation type="journal article" date="2023" name="Plant J.">
        <title>Genome sequences and population genomics provide insights into the demographic history, inbreeding, and mutation load of two 'living fossil' tree species of Dipteronia.</title>
        <authorList>
            <person name="Feng Y."/>
            <person name="Comes H.P."/>
            <person name="Chen J."/>
            <person name="Zhu S."/>
            <person name="Lu R."/>
            <person name="Zhang X."/>
            <person name="Li P."/>
            <person name="Qiu J."/>
            <person name="Olsen K.M."/>
            <person name="Qiu Y."/>
        </authorList>
    </citation>
    <scope>NUCLEOTIDE SEQUENCE</scope>
    <source>
        <strain evidence="3">NBL</strain>
    </source>
</reference>
<accession>A0AAE0A071</accession>
<dbReference type="PANTHER" id="PTHR48107">
    <property type="entry name" value="NADPH-DEPENDENT ALDEHYDE REDUCTASE-LIKE PROTEIN, CHLOROPLASTIC-RELATED"/>
    <property type="match status" value="1"/>
</dbReference>
<dbReference type="AlphaFoldDB" id="A0AAE0A071"/>
<comment type="caution">
    <text evidence="3">The sequence shown here is derived from an EMBL/GenBank/DDBJ whole genome shotgun (WGS) entry which is preliminary data.</text>
</comment>
<dbReference type="Gene3D" id="3.40.50.720">
    <property type="entry name" value="NAD(P)-binding Rossmann-like Domain"/>
    <property type="match status" value="1"/>
</dbReference>
<dbReference type="GO" id="GO:0016614">
    <property type="term" value="F:oxidoreductase activity, acting on CH-OH group of donors"/>
    <property type="evidence" value="ECO:0007669"/>
    <property type="project" value="UniProtKB-ARBA"/>
</dbReference>
<dbReference type="Pfam" id="PF13561">
    <property type="entry name" value="adh_short_C2"/>
    <property type="match status" value="1"/>
</dbReference>
<sequence>MARPIYSIISQQWSFDMKVSLRENSYHVHSRTKELKGSGITVNCVAPGSVATELFFAGKTEETVNRLVDSCPLGRIGQPDDVSKIVGFLAGDGGEWINGQIIRDNGGSVV</sequence>
<evidence type="ECO:0000256" key="1">
    <source>
        <dbReference type="ARBA" id="ARBA00006484"/>
    </source>
</evidence>
<proteinExistence type="inferred from homology"/>
<keyword evidence="2" id="KW-0560">Oxidoreductase</keyword>
<evidence type="ECO:0000256" key="2">
    <source>
        <dbReference type="ARBA" id="ARBA00023002"/>
    </source>
</evidence>
<evidence type="ECO:0000313" key="3">
    <source>
        <dbReference type="EMBL" id="KAK3198014.1"/>
    </source>
</evidence>
<gene>
    <name evidence="3" type="ORF">Dsin_021429</name>
</gene>
<dbReference type="PRINTS" id="PR00081">
    <property type="entry name" value="GDHRDH"/>
</dbReference>
<dbReference type="InterPro" id="IPR002347">
    <property type="entry name" value="SDR_fam"/>
</dbReference>
<organism evidence="3 4">
    <name type="scientific">Dipteronia sinensis</name>
    <dbReference type="NCBI Taxonomy" id="43782"/>
    <lineage>
        <taxon>Eukaryota</taxon>
        <taxon>Viridiplantae</taxon>
        <taxon>Streptophyta</taxon>
        <taxon>Embryophyta</taxon>
        <taxon>Tracheophyta</taxon>
        <taxon>Spermatophyta</taxon>
        <taxon>Magnoliopsida</taxon>
        <taxon>eudicotyledons</taxon>
        <taxon>Gunneridae</taxon>
        <taxon>Pentapetalae</taxon>
        <taxon>rosids</taxon>
        <taxon>malvids</taxon>
        <taxon>Sapindales</taxon>
        <taxon>Sapindaceae</taxon>
        <taxon>Hippocastanoideae</taxon>
        <taxon>Acereae</taxon>
        <taxon>Dipteronia</taxon>
    </lineage>
</organism>
<keyword evidence="4" id="KW-1185">Reference proteome</keyword>
<dbReference type="Proteomes" id="UP001281410">
    <property type="component" value="Unassembled WGS sequence"/>
</dbReference>